<comment type="similarity">
    <text evidence="1">Belongs to the SecB family.</text>
</comment>
<dbReference type="GO" id="GO:0051262">
    <property type="term" value="P:protein tetramerization"/>
    <property type="evidence" value="ECO:0007669"/>
    <property type="project" value="InterPro"/>
</dbReference>
<reference evidence="2" key="1">
    <citation type="submission" date="2022-05" db="EMBL/GenBank/DDBJ databases">
        <title>Draft genome sequence of Clostridium tertium strain CP3 isolated from Peru.</title>
        <authorList>
            <person name="Hurtado R."/>
            <person name="Lima L."/>
            <person name="Sousa T."/>
            <person name="Jaiswal A.K."/>
            <person name="Tiwari S."/>
            <person name="Maturrano L."/>
            <person name="Brenig B."/>
            <person name="Azevedo V."/>
        </authorList>
    </citation>
    <scope>NUCLEOTIDE SEQUENCE</scope>
    <source>
        <strain evidence="2">CP3</strain>
    </source>
</reference>
<dbReference type="PANTHER" id="PTHR36918">
    <property type="match status" value="1"/>
</dbReference>
<dbReference type="Gene3D" id="3.10.420.10">
    <property type="entry name" value="SecB-like"/>
    <property type="match status" value="1"/>
</dbReference>
<dbReference type="Pfam" id="PF02556">
    <property type="entry name" value="SecB"/>
    <property type="match status" value="1"/>
</dbReference>
<gene>
    <name evidence="2" type="ORF">NE398_14175</name>
</gene>
<name>A0A9X3XN34_9CLOT</name>
<protein>
    <submittedName>
        <fullName evidence="2">Protein-export chaperone SecB</fullName>
    </submittedName>
</protein>
<evidence type="ECO:0000313" key="2">
    <source>
        <dbReference type="EMBL" id="MDC4241301.1"/>
    </source>
</evidence>
<dbReference type="RefSeq" id="WP_272470525.1">
    <property type="nucleotide sequence ID" value="NZ_JAMRYU010000014.1"/>
</dbReference>
<dbReference type="AlphaFoldDB" id="A0A9X3XN34"/>
<dbReference type="InterPro" id="IPR035958">
    <property type="entry name" value="SecB-like_sf"/>
</dbReference>
<dbReference type="SUPFAM" id="SSF54611">
    <property type="entry name" value="SecB-like"/>
    <property type="match status" value="1"/>
</dbReference>
<accession>A0A9X3XN34</accession>
<dbReference type="GO" id="GO:0051082">
    <property type="term" value="F:unfolded protein binding"/>
    <property type="evidence" value="ECO:0007669"/>
    <property type="project" value="InterPro"/>
</dbReference>
<evidence type="ECO:0000313" key="3">
    <source>
        <dbReference type="Proteomes" id="UP001141183"/>
    </source>
</evidence>
<organism evidence="2 3">
    <name type="scientific">Clostridium tertium</name>
    <dbReference type="NCBI Taxonomy" id="1559"/>
    <lineage>
        <taxon>Bacteria</taxon>
        <taxon>Bacillati</taxon>
        <taxon>Bacillota</taxon>
        <taxon>Clostridia</taxon>
        <taxon>Eubacteriales</taxon>
        <taxon>Clostridiaceae</taxon>
        <taxon>Clostridium</taxon>
    </lineage>
</organism>
<evidence type="ECO:0000256" key="1">
    <source>
        <dbReference type="ARBA" id="ARBA00009990"/>
    </source>
</evidence>
<keyword evidence="3" id="KW-1185">Reference proteome</keyword>
<sequence>MKANLKFKDYVVNSIEFKNNLSFDNSPVEIDFDINSEVNFISDKEFFLGLEIEIFREPEKNNYPFNFKAEIIGTFEIDTDNEVEKNKLAEQNSVAILFPYVRALISTYTSASNVSPIILPPINVVKYIQNKKKKGI</sequence>
<dbReference type="Proteomes" id="UP001141183">
    <property type="component" value="Unassembled WGS sequence"/>
</dbReference>
<proteinExistence type="inferred from homology"/>
<comment type="caution">
    <text evidence="2">The sequence shown here is derived from an EMBL/GenBank/DDBJ whole genome shotgun (WGS) entry which is preliminary data.</text>
</comment>
<dbReference type="PANTHER" id="PTHR36918:SF1">
    <property type="entry name" value="PROTEIN-EXPORT PROTEIN SECB"/>
    <property type="match status" value="1"/>
</dbReference>
<dbReference type="EMBL" id="JAMRYU010000014">
    <property type="protein sequence ID" value="MDC4241301.1"/>
    <property type="molecule type" value="Genomic_DNA"/>
</dbReference>
<dbReference type="GO" id="GO:0015031">
    <property type="term" value="P:protein transport"/>
    <property type="evidence" value="ECO:0007669"/>
    <property type="project" value="InterPro"/>
</dbReference>
<dbReference type="InterPro" id="IPR003708">
    <property type="entry name" value="SecB"/>
</dbReference>